<dbReference type="EMBL" id="NSLY01000023">
    <property type="protein sequence ID" value="PDP59678.1"/>
    <property type="molecule type" value="Genomic_DNA"/>
</dbReference>
<organism evidence="1 2">
    <name type="scientific">Prevotella intermedia</name>
    <dbReference type="NCBI Taxonomy" id="28131"/>
    <lineage>
        <taxon>Bacteria</taxon>
        <taxon>Pseudomonadati</taxon>
        <taxon>Bacteroidota</taxon>
        <taxon>Bacteroidia</taxon>
        <taxon>Bacteroidales</taxon>
        <taxon>Prevotellaceae</taxon>
        <taxon>Prevotella</taxon>
    </lineage>
</organism>
<dbReference type="AlphaFoldDB" id="A0A2A6EEV7"/>
<reference evidence="1 2" key="1">
    <citation type="submission" date="2017-09" db="EMBL/GenBank/DDBJ databases">
        <title>Phase variable restriction modification systems are present in the genome sequences of periodontal pathogens Prevotella intermedia, Tannerella forsythia and Porphyromonas gingivalis.</title>
        <authorList>
            <person name="Haigh R.D."/>
            <person name="Crawford L."/>
            <person name="Ralph J."/>
            <person name="Wanford J."/>
            <person name="Vartoukian S.R."/>
            <person name="Hijazib K."/>
            <person name="Wade W."/>
            <person name="Oggioni M.R."/>
        </authorList>
    </citation>
    <scope>NUCLEOTIDE SEQUENCE [LARGE SCALE GENOMIC DNA]</scope>
    <source>
        <strain evidence="1 2">WW2834</strain>
    </source>
</reference>
<protein>
    <recommendedName>
        <fullName evidence="3">DUF2971 domain-containing protein</fullName>
    </recommendedName>
</protein>
<gene>
    <name evidence="1" type="ORF">CLI71_08610</name>
</gene>
<dbReference type="Pfam" id="PF11185">
    <property type="entry name" value="DUF2971"/>
    <property type="match status" value="1"/>
</dbReference>
<proteinExistence type="predicted"/>
<comment type="caution">
    <text evidence="1">The sequence shown here is derived from an EMBL/GenBank/DDBJ whole genome shotgun (WGS) entry which is preliminary data.</text>
</comment>
<dbReference type="InterPro" id="IPR021352">
    <property type="entry name" value="DUF2971"/>
</dbReference>
<name>A0A2A6EEV7_PREIN</name>
<dbReference type="RefSeq" id="WP_097550613.1">
    <property type="nucleotide sequence ID" value="NZ_NSLY01000023.1"/>
</dbReference>
<evidence type="ECO:0008006" key="3">
    <source>
        <dbReference type="Google" id="ProtNLM"/>
    </source>
</evidence>
<evidence type="ECO:0000313" key="1">
    <source>
        <dbReference type="EMBL" id="PDP59678.1"/>
    </source>
</evidence>
<sequence length="354" mass="41242">MKHYYKDTPQGRIFYGGAINIRNSSIINPSEDLLNKGGWIEFVPDPPSLYDNNDPIPEDIWLKHLFEKYPDSKNIVKLINKSLVYHYTTWDTLFKGILSSENLNNKRVVLRAYSVNYMNDVSEGLIIPRGESDFEERKLAEYYYQIVETNEGEKRKVPATMKAFRKYLFERSAHQAKQHLFSVSFSKVSDSLPMWNNYGHNGHGLSIGFDAEAIVNQGYDLVECIYDNELSKKLAGYMYDFIHDAPERTHQTIELDTIAKNSHFEYEKECRIPLREYYGNYCITKRGQFYPIKYDIKRGVISPYVDIFVPLKAIQEIWIGPTNDSNLAEDSLKSWLESIGMNWIKIKKSSAPFR</sequence>
<accession>A0A2A6EEV7</accession>
<evidence type="ECO:0000313" key="2">
    <source>
        <dbReference type="Proteomes" id="UP000219058"/>
    </source>
</evidence>
<dbReference type="Proteomes" id="UP000219058">
    <property type="component" value="Unassembled WGS sequence"/>
</dbReference>